<accession>A0A1E8B2U6</accession>
<organism evidence="1 2">
    <name type="scientific">Bacillus mycoides</name>
    <dbReference type="NCBI Taxonomy" id="1405"/>
    <lineage>
        <taxon>Bacteria</taxon>
        <taxon>Bacillati</taxon>
        <taxon>Bacillota</taxon>
        <taxon>Bacilli</taxon>
        <taxon>Bacillales</taxon>
        <taxon>Bacillaceae</taxon>
        <taxon>Bacillus</taxon>
        <taxon>Bacillus cereus group</taxon>
    </lineage>
</organism>
<dbReference type="RefSeq" id="WP_070144534.1">
    <property type="nucleotide sequence ID" value="NZ_LXLT01000061.1"/>
</dbReference>
<dbReference type="Pfam" id="PF20212">
    <property type="entry name" value="DUF6572"/>
    <property type="match status" value="1"/>
</dbReference>
<evidence type="ECO:0000313" key="2">
    <source>
        <dbReference type="Proteomes" id="UP000175706"/>
    </source>
</evidence>
<gene>
    <name evidence="1" type="ORF">BWGOE8_38050</name>
</gene>
<dbReference type="Proteomes" id="UP000175706">
    <property type="component" value="Unassembled WGS sequence"/>
</dbReference>
<proteinExistence type="predicted"/>
<name>A0A1E8B2U6_BACMY</name>
<reference evidence="1 2" key="1">
    <citation type="submission" date="2016-05" db="EMBL/GenBank/DDBJ databases">
        <title>Bacillus thuringiensis and Bacillus weihenstephanensis as novel biocontrol agents of wilt causing Verticillium species.</title>
        <authorList>
            <person name="Hollensteiner J."/>
            <person name="Wemheuer F."/>
            <person name="Harting R."/>
            <person name="Kolarzyk A."/>
            <person name="Diaz-Valerio S."/>
            <person name="Poehlein A."/>
            <person name="Brzuszkiewicz E."/>
            <person name="Nesemann K."/>
            <person name="Braus-Stromeyer S."/>
            <person name="Braus G."/>
            <person name="Daniel R."/>
            <person name="Liesegang H."/>
        </authorList>
    </citation>
    <scope>NUCLEOTIDE SEQUENCE [LARGE SCALE GENOMIC DNA]</scope>
    <source>
        <strain evidence="1 2">GOE8</strain>
    </source>
</reference>
<dbReference type="EMBL" id="LXLT01000061">
    <property type="protein sequence ID" value="OFD74028.1"/>
    <property type="molecule type" value="Genomic_DNA"/>
</dbReference>
<dbReference type="AlphaFoldDB" id="A0A1E8B2U6"/>
<evidence type="ECO:0000313" key="1">
    <source>
        <dbReference type="EMBL" id="OFD74028.1"/>
    </source>
</evidence>
<sequence length="116" mass="13894">MNNKKGCKKYMNGYEAIDHQNTLFLAIVDTLDWKDEEAHVLHLYEAINQYRAYVEEKKVDRIKPALETRTRHVIQVFAQYECSEYGNDFYELIKDFLHDIGFELNVYINNSKFTYI</sequence>
<protein>
    <submittedName>
        <fullName evidence="1">Uncharacterized protein</fullName>
    </submittedName>
</protein>
<comment type="caution">
    <text evidence="1">The sequence shown here is derived from an EMBL/GenBank/DDBJ whole genome shotgun (WGS) entry which is preliminary data.</text>
</comment>
<dbReference type="InterPro" id="IPR046702">
    <property type="entry name" value="DUF6572"/>
</dbReference>
<dbReference type="PATRIC" id="fig|86662.25.peg.3910"/>